<proteinExistence type="predicted"/>
<evidence type="ECO:0000256" key="6">
    <source>
        <dbReference type="ARBA" id="ARBA00023136"/>
    </source>
</evidence>
<dbReference type="STRING" id="1033802.SSPSH_002219"/>
<dbReference type="GO" id="GO:0009103">
    <property type="term" value="P:lipopolysaccharide biosynthetic process"/>
    <property type="evidence" value="ECO:0007669"/>
    <property type="project" value="TreeGrafter"/>
</dbReference>
<dbReference type="GO" id="GO:0016780">
    <property type="term" value="F:phosphotransferase activity, for other substituted phosphate groups"/>
    <property type="evidence" value="ECO:0007669"/>
    <property type="project" value="InterPro"/>
</dbReference>
<feature type="transmembrane region" description="Helical" evidence="8">
    <location>
        <begin position="211"/>
        <end position="230"/>
    </location>
</feature>
<keyword evidence="3 9" id="KW-0808">Transferase</keyword>
<keyword evidence="6 8" id="KW-0472">Membrane</keyword>
<comment type="subcellular location">
    <subcellularLocation>
        <location evidence="1">Cell membrane</location>
        <topology evidence="1">Multi-pass membrane protein</topology>
    </subcellularLocation>
</comment>
<dbReference type="PANTHER" id="PTHR22926">
    <property type="entry name" value="PHOSPHO-N-ACETYLMURAMOYL-PENTAPEPTIDE-TRANSFERASE"/>
    <property type="match status" value="1"/>
</dbReference>
<dbReference type="EMBL" id="AFNV02000014">
    <property type="protein sequence ID" value="ERJ18926.1"/>
    <property type="molecule type" value="Genomic_DNA"/>
</dbReference>
<dbReference type="eggNOG" id="COG0472">
    <property type="taxonomic scope" value="Bacteria"/>
</dbReference>
<sequence length="353" mass="37091">MIFNLVLGLVAFVLSAVAILILRPLCHKIGHVDHPGGRKGHSLATPLCGGVAIASTVVLLGMGAVPSRQFAGFAFGITVLLVLGALDDRKHVPAPVRLAMQTLAVGAGMCFLGEIYLQNLGAIFGAADFELGGHAIWFTIFAAVGVINAVNMVDGMDGLAGGFSVMIVGTILALAAGTSAVNVVLLCVTLGSLLGFLAFNLRMPWQKHARIFLGDAGSLVLGFILTWFAIQAAQGPQAVIEPITAVWLFGLPLADTVYLMVSRMVRGKSPLAADSYHFHHLLQRLGLTPGWALYAWLAVAGAFMATGLVTESLGVSESARCVAFLGVFAAYCVIANLLWGRVRQRMVRQAAAT</sequence>
<feature type="transmembrane region" description="Helical" evidence="8">
    <location>
        <begin position="242"/>
        <end position="261"/>
    </location>
</feature>
<dbReference type="PANTHER" id="PTHR22926:SF3">
    <property type="entry name" value="UNDECAPRENYL-PHOSPHATE ALPHA-N-ACETYLGLUCOSAMINYL 1-PHOSPHATE TRANSFERASE"/>
    <property type="match status" value="1"/>
</dbReference>
<dbReference type="GO" id="GO:0046872">
    <property type="term" value="F:metal ion binding"/>
    <property type="evidence" value="ECO:0007669"/>
    <property type="project" value="UniProtKB-KW"/>
</dbReference>
<name>F7QCZ9_9GAMM</name>
<keyword evidence="7" id="KW-0479">Metal-binding</keyword>
<accession>F7QCZ9</accession>
<feature type="transmembrane region" description="Helical" evidence="8">
    <location>
        <begin position="43"/>
        <end position="64"/>
    </location>
</feature>
<gene>
    <name evidence="9" type="primary">wecA</name>
    <name evidence="9" type="ORF">SSPSH_002219</name>
</gene>
<dbReference type="GO" id="GO:0005886">
    <property type="term" value="C:plasma membrane"/>
    <property type="evidence" value="ECO:0007669"/>
    <property type="project" value="UniProtKB-SubCell"/>
</dbReference>
<evidence type="ECO:0000256" key="3">
    <source>
        <dbReference type="ARBA" id="ARBA00022679"/>
    </source>
</evidence>
<feature type="transmembrane region" description="Helical" evidence="8">
    <location>
        <begin position="70"/>
        <end position="86"/>
    </location>
</feature>
<dbReference type="EC" id="4.1.1.-" evidence="9"/>
<evidence type="ECO:0000256" key="5">
    <source>
        <dbReference type="ARBA" id="ARBA00022989"/>
    </source>
</evidence>
<evidence type="ECO:0000256" key="2">
    <source>
        <dbReference type="ARBA" id="ARBA00022475"/>
    </source>
</evidence>
<dbReference type="RefSeq" id="WP_006912570.1">
    <property type="nucleotide sequence ID" value="NZ_AFNV02000014.1"/>
</dbReference>
<organism evidence="9 10">
    <name type="scientific">Salinisphaera shabanensis E1L3A</name>
    <dbReference type="NCBI Taxonomy" id="1033802"/>
    <lineage>
        <taxon>Bacteria</taxon>
        <taxon>Pseudomonadati</taxon>
        <taxon>Pseudomonadota</taxon>
        <taxon>Gammaproteobacteria</taxon>
        <taxon>Salinisphaerales</taxon>
        <taxon>Salinisphaeraceae</taxon>
        <taxon>Salinisphaera</taxon>
    </lineage>
</organism>
<dbReference type="GO" id="GO:0071555">
    <property type="term" value="P:cell wall organization"/>
    <property type="evidence" value="ECO:0007669"/>
    <property type="project" value="TreeGrafter"/>
</dbReference>
<dbReference type="InterPro" id="IPR000715">
    <property type="entry name" value="Glycosyl_transferase_4"/>
</dbReference>
<feature type="transmembrane region" description="Helical" evidence="8">
    <location>
        <begin position="131"/>
        <end position="151"/>
    </location>
</feature>
<reference evidence="9 10" key="2">
    <citation type="journal article" date="2013" name="PLoS ONE">
        <title>INDIGO - INtegrated Data Warehouse of MIcrobial GenOmes with Examples from the Red Sea Extremophiles.</title>
        <authorList>
            <person name="Alam I."/>
            <person name="Antunes A."/>
            <person name="Kamau A.A."/>
            <person name="Ba Alawi W."/>
            <person name="Kalkatawi M."/>
            <person name="Stingl U."/>
            <person name="Bajic V.B."/>
        </authorList>
    </citation>
    <scope>NUCLEOTIDE SEQUENCE [LARGE SCALE GENOMIC DNA]</scope>
    <source>
        <strain evidence="9 10">E1L3A</strain>
    </source>
</reference>
<keyword evidence="4 8" id="KW-0812">Transmembrane</keyword>
<keyword evidence="10" id="KW-1185">Reference proteome</keyword>
<keyword evidence="7" id="KW-0460">Magnesium</keyword>
<feature type="transmembrane region" description="Helical" evidence="8">
    <location>
        <begin position="98"/>
        <end position="119"/>
    </location>
</feature>
<protein>
    <submittedName>
        <fullName evidence="9">Undecaprenyl-phosphate alpha-N-acetylglucosaminyl 1-phosphate transferase protein</fullName>
        <ecNumber evidence="9">4.1.1.-</ecNumber>
    </submittedName>
</protein>
<comment type="cofactor">
    <cofactor evidence="7">
        <name>Mg(2+)</name>
        <dbReference type="ChEBI" id="CHEBI:18420"/>
    </cofactor>
</comment>
<evidence type="ECO:0000313" key="10">
    <source>
        <dbReference type="Proteomes" id="UP000006242"/>
    </source>
</evidence>
<evidence type="ECO:0000313" key="9">
    <source>
        <dbReference type="EMBL" id="ERJ18926.1"/>
    </source>
</evidence>
<keyword evidence="2" id="KW-1003">Cell membrane</keyword>
<dbReference type="GO" id="GO:0044038">
    <property type="term" value="P:cell wall macromolecule biosynthetic process"/>
    <property type="evidence" value="ECO:0007669"/>
    <property type="project" value="TreeGrafter"/>
</dbReference>
<feature type="binding site" evidence="7">
    <location>
        <position position="151"/>
    </location>
    <ligand>
        <name>Mg(2+)</name>
        <dbReference type="ChEBI" id="CHEBI:18420"/>
    </ligand>
</feature>
<reference evidence="9 10" key="1">
    <citation type="journal article" date="2011" name="J. Bacteriol.">
        <title>Genome sequence of Salinisphaera shabanensis, a gammaproteobacterium from the harsh, variable environment of the brine-seawater interface of the Shaban Deep in the Red Sea.</title>
        <authorList>
            <person name="Antunes A."/>
            <person name="Alam I."/>
            <person name="Bajic V.B."/>
            <person name="Stingl U."/>
        </authorList>
    </citation>
    <scope>NUCLEOTIDE SEQUENCE [LARGE SCALE GENOMIC DNA]</scope>
    <source>
        <strain evidence="9 10">E1L3A</strain>
    </source>
</reference>
<dbReference type="GO" id="GO:0016829">
    <property type="term" value="F:lyase activity"/>
    <property type="evidence" value="ECO:0007669"/>
    <property type="project" value="UniProtKB-KW"/>
</dbReference>
<dbReference type="CDD" id="cd06853">
    <property type="entry name" value="GT_WecA_like"/>
    <property type="match status" value="1"/>
</dbReference>
<comment type="caution">
    <text evidence="9">The sequence shown here is derived from an EMBL/GenBank/DDBJ whole genome shotgun (WGS) entry which is preliminary data.</text>
</comment>
<feature type="transmembrane region" description="Helical" evidence="8">
    <location>
        <begin position="291"/>
        <end position="310"/>
    </location>
</feature>
<keyword evidence="9" id="KW-0456">Lyase</keyword>
<evidence type="ECO:0000256" key="7">
    <source>
        <dbReference type="PIRSR" id="PIRSR600715-1"/>
    </source>
</evidence>
<dbReference type="Proteomes" id="UP000006242">
    <property type="component" value="Unassembled WGS sequence"/>
</dbReference>
<feature type="binding site" evidence="7">
    <location>
        <position position="215"/>
    </location>
    <ligand>
        <name>Mg(2+)</name>
        <dbReference type="ChEBI" id="CHEBI:18420"/>
    </ligand>
</feature>
<feature type="transmembrane region" description="Helical" evidence="8">
    <location>
        <begin position="158"/>
        <end position="177"/>
    </location>
</feature>
<dbReference type="AlphaFoldDB" id="F7QCZ9"/>
<keyword evidence="5 8" id="KW-1133">Transmembrane helix</keyword>
<feature type="transmembrane region" description="Helical" evidence="8">
    <location>
        <begin position="6"/>
        <end position="22"/>
    </location>
</feature>
<feature type="transmembrane region" description="Helical" evidence="8">
    <location>
        <begin position="322"/>
        <end position="339"/>
    </location>
</feature>
<dbReference type="Pfam" id="PF00953">
    <property type="entry name" value="Glycos_transf_4"/>
    <property type="match status" value="1"/>
</dbReference>
<evidence type="ECO:0000256" key="8">
    <source>
        <dbReference type="SAM" id="Phobius"/>
    </source>
</evidence>
<evidence type="ECO:0000256" key="4">
    <source>
        <dbReference type="ARBA" id="ARBA00022692"/>
    </source>
</evidence>
<feature type="transmembrane region" description="Helical" evidence="8">
    <location>
        <begin position="183"/>
        <end position="199"/>
    </location>
</feature>
<evidence type="ECO:0000256" key="1">
    <source>
        <dbReference type="ARBA" id="ARBA00004651"/>
    </source>
</evidence>